<evidence type="ECO:0000259" key="3">
    <source>
        <dbReference type="Pfam" id="PF03816"/>
    </source>
</evidence>
<gene>
    <name evidence="4" type="ORF">AB5J50_18675</name>
</gene>
<organism evidence="4">
    <name type="scientific">Streptomyces sp. R35</name>
    <dbReference type="NCBI Taxonomy" id="3238630"/>
    <lineage>
        <taxon>Bacteria</taxon>
        <taxon>Bacillati</taxon>
        <taxon>Actinomycetota</taxon>
        <taxon>Actinomycetes</taxon>
        <taxon>Kitasatosporales</taxon>
        <taxon>Streptomycetaceae</taxon>
        <taxon>Streptomyces</taxon>
    </lineage>
</organism>
<dbReference type="InterPro" id="IPR004474">
    <property type="entry name" value="LytR_CpsA_psr"/>
</dbReference>
<comment type="similarity">
    <text evidence="1">Belongs to the LytR/CpsA/Psr (LCP) family.</text>
</comment>
<dbReference type="Gene3D" id="3.40.630.190">
    <property type="entry name" value="LCP protein"/>
    <property type="match status" value="1"/>
</dbReference>
<feature type="region of interest" description="Disordered" evidence="2">
    <location>
        <begin position="202"/>
        <end position="221"/>
    </location>
</feature>
<dbReference type="NCBIfam" id="TIGR00350">
    <property type="entry name" value="lytR_cpsA_psr"/>
    <property type="match status" value="1"/>
</dbReference>
<protein>
    <submittedName>
        <fullName evidence="4">LCP family protein</fullName>
    </submittedName>
</protein>
<feature type="domain" description="Cell envelope-related transcriptional attenuator" evidence="3">
    <location>
        <begin position="6"/>
        <end position="150"/>
    </location>
</feature>
<dbReference type="PANTHER" id="PTHR33392:SF6">
    <property type="entry name" value="POLYISOPRENYL-TEICHOIC ACID--PEPTIDOGLYCAN TEICHOIC ACID TRANSFERASE TAGU"/>
    <property type="match status" value="1"/>
</dbReference>
<proteinExistence type="inferred from homology"/>
<evidence type="ECO:0000256" key="1">
    <source>
        <dbReference type="ARBA" id="ARBA00006068"/>
    </source>
</evidence>
<evidence type="ECO:0000256" key="2">
    <source>
        <dbReference type="SAM" id="MobiDB-lite"/>
    </source>
</evidence>
<dbReference type="EMBL" id="CP163440">
    <property type="protein sequence ID" value="XDQ62680.1"/>
    <property type="molecule type" value="Genomic_DNA"/>
</dbReference>
<accession>A0AB39S6I9</accession>
<name>A0AB39S6I9_9ACTN</name>
<dbReference type="PANTHER" id="PTHR33392">
    <property type="entry name" value="POLYISOPRENYL-TEICHOIC ACID--PEPTIDOGLYCAN TEICHOIC ACID TRANSFERASE TAGU"/>
    <property type="match status" value="1"/>
</dbReference>
<evidence type="ECO:0000313" key="4">
    <source>
        <dbReference type="EMBL" id="XDQ62680.1"/>
    </source>
</evidence>
<dbReference type="Pfam" id="PF03816">
    <property type="entry name" value="LytR_cpsA_psr"/>
    <property type="match status" value="1"/>
</dbReference>
<dbReference type="RefSeq" id="WP_369259483.1">
    <property type="nucleotide sequence ID" value="NZ_CP163440.1"/>
</dbReference>
<reference evidence="4" key="1">
    <citation type="submission" date="2024-07" db="EMBL/GenBank/DDBJ databases">
        <authorList>
            <person name="Yu S.T."/>
        </authorList>
    </citation>
    <scope>NUCLEOTIDE SEQUENCE</scope>
    <source>
        <strain evidence="4">R35</strain>
    </source>
</reference>
<dbReference type="InterPro" id="IPR050922">
    <property type="entry name" value="LytR/CpsA/Psr_CW_biosynth"/>
</dbReference>
<sequence>MAYLSELRDRISVVSLPRHSLAEIPAYRDVFSGHEFPAHPAKLNSAYAEGGAPLTVRTVEDMTHMKIDRYLQVDFRRFMDAVDAFGGVEVCTGRPLKDSATKLDLAPGKHRLGGGEALQYVRSRHVDGSTDLGRMQRQQRFLVSVLHRLKQLNTDPVAMARVAHALLDSTWPEPGFGVGKLREDRPLIRPGELTGVLVTGGLPRALGQTGHNPQPHRPPPC</sequence>
<dbReference type="AlphaFoldDB" id="A0AB39S6I9"/>